<keyword evidence="6" id="KW-0472">Membrane</keyword>
<dbReference type="PROSITE" id="PS00108">
    <property type="entry name" value="PROTEIN_KINASE_ST"/>
    <property type="match status" value="1"/>
</dbReference>
<keyword evidence="6" id="KW-1133">Transmembrane helix</keyword>
<feature type="domain" description="Protein kinase" evidence="7">
    <location>
        <begin position="90"/>
        <end position="377"/>
    </location>
</feature>
<dbReference type="InterPro" id="IPR008271">
    <property type="entry name" value="Ser/Thr_kinase_AS"/>
</dbReference>
<dbReference type="Gene3D" id="1.10.510.10">
    <property type="entry name" value="Transferase(Phosphotransferase) domain 1"/>
    <property type="match status" value="1"/>
</dbReference>
<dbReference type="PANTHER" id="PTHR43289:SF30">
    <property type="entry name" value="NON-SPECIFIC SERINE_THREONINE PROTEIN KINASE"/>
    <property type="match status" value="1"/>
</dbReference>
<dbReference type="InterPro" id="IPR017441">
    <property type="entry name" value="Protein_kinase_ATP_BS"/>
</dbReference>
<dbReference type="PROSITE" id="PS00107">
    <property type="entry name" value="PROTEIN_KINASE_ATP"/>
    <property type="match status" value="1"/>
</dbReference>
<dbReference type="InterPro" id="IPR000719">
    <property type="entry name" value="Prot_kinase_dom"/>
</dbReference>
<dbReference type="GO" id="GO:0005524">
    <property type="term" value="F:ATP binding"/>
    <property type="evidence" value="ECO:0007669"/>
    <property type="project" value="UniProtKB-UniRule"/>
</dbReference>
<dbReference type="InterPro" id="IPR011009">
    <property type="entry name" value="Kinase-like_dom_sf"/>
</dbReference>
<reference evidence="8 9" key="1">
    <citation type="submission" date="2019-04" db="EMBL/GenBank/DDBJ databases">
        <authorList>
            <person name="Li Y."/>
            <person name="Wang J."/>
        </authorList>
    </citation>
    <scope>NUCLEOTIDE SEQUENCE [LARGE SCALE GENOMIC DNA]</scope>
    <source>
        <strain evidence="8 9">DSM 14668</strain>
    </source>
</reference>
<comment type="caution">
    <text evidence="8">The sequence shown here is derived from an EMBL/GenBank/DDBJ whole genome shotgun (WGS) entry which is preliminary data.</text>
</comment>
<keyword evidence="8" id="KW-0723">Serine/threonine-protein kinase</keyword>
<evidence type="ECO:0000256" key="2">
    <source>
        <dbReference type="ARBA" id="ARBA00022741"/>
    </source>
</evidence>
<dbReference type="CDD" id="cd14014">
    <property type="entry name" value="STKc_PknB_like"/>
    <property type="match status" value="1"/>
</dbReference>
<gene>
    <name evidence="8" type="ORF">E8A74_27660</name>
</gene>
<dbReference type="SMART" id="SM00220">
    <property type="entry name" value="S_TKc"/>
    <property type="match status" value="1"/>
</dbReference>
<evidence type="ECO:0000256" key="1">
    <source>
        <dbReference type="ARBA" id="ARBA00022679"/>
    </source>
</evidence>
<organism evidence="8 9">
    <name type="scientific">Polyangium fumosum</name>
    <dbReference type="NCBI Taxonomy" id="889272"/>
    <lineage>
        <taxon>Bacteria</taxon>
        <taxon>Pseudomonadati</taxon>
        <taxon>Myxococcota</taxon>
        <taxon>Polyangia</taxon>
        <taxon>Polyangiales</taxon>
        <taxon>Polyangiaceae</taxon>
        <taxon>Polyangium</taxon>
    </lineage>
</organism>
<feature type="binding site" evidence="5">
    <location>
        <position position="119"/>
    </location>
    <ligand>
        <name>ATP</name>
        <dbReference type="ChEBI" id="CHEBI:30616"/>
    </ligand>
</feature>
<dbReference type="PROSITE" id="PS50011">
    <property type="entry name" value="PROTEIN_KINASE_DOM"/>
    <property type="match status" value="1"/>
</dbReference>
<dbReference type="Gene3D" id="3.30.200.20">
    <property type="entry name" value="Phosphorylase Kinase, domain 1"/>
    <property type="match status" value="1"/>
</dbReference>
<evidence type="ECO:0000256" key="4">
    <source>
        <dbReference type="ARBA" id="ARBA00022840"/>
    </source>
</evidence>
<evidence type="ECO:0000256" key="3">
    <source>
        <dbReference type="ARBA" id="ARBA00022777"/>
    </source>
</evidence>
<sequence>MRALSRLAGDVLGARAWEGAHETACHRGAARGGRSACAWVHGGQMRRARARGPGARGGGARRDSPCPARAMARTLRALATRVQGNIGEKYALSAVLGEGTTGTVYAAKNLRTGRRVAIKSLRVGSILDPGNPELLRFEQEARIAGSLESEHIAQVLDIERDPATDIPFLVMELLRGEDLQSLLDRVGPLPVDVALRIAAQACAGLAAAHAAGVVHRDVKPGNVFLARREGGEIVVKILDFGLAKIRRLPPDGSTSAASSALSAPQQSMTETGQLLGSPLYMSPEQLDGAKGVDARSDLFSLAVTLFAMLAGKPPHVDVKSFPLLLSHIASKPMPKVREVAAEVGPEVEALLERASRLEREERFGSATAMLEAMTPLLPGGTALREDMLVGRGDAPREVVKTHVESDPRVMTERAAAEERAPAKTADASRPRRWLVRSGVAVFVVMAVAAALVILGR</sequence>
<evidence type="ECO:0000259" key="7">
    <source>
        <dbReference type="PROSITE" id="PS50011"/>
    </source>
</evidence>
<keyword evidence="9" id="KW-1185">Reference proteome</keyword>
<proteinExistence type="predicted"/>
<dbReference type="SUPFAM" id="SSF56112">
    <property type="entry name" value="Protein kinase-like (PK-like)"/>
    <property type="match status" value="1"/>
</dbReference>
<keyword evidence="1" id="KW-0808">Transferase</keyword>
<dbReference type="Pfam" id="PF00069">
    <property type="entry name" value="Pkinase"/>
    <property type="match status" value="1"/>
</dbReference>
<evidence type="ECO:0000313" key="9">
    <source>
        <dbReference type="Proteomes" id="UP000309215"/>
    </source>
</evidence>
<evidence type="ECO:0000313" key="8">
    <source>
        <dbReference type="EMBL" id="TKD03103.1"/>
    </source>
</evidence>
<accession>A0A4U1J7F1</accession>
<dbReference type="PANTHER" id="PTHR43289">
    <property type="entry name" value="MITOGEN-ACTIVATED PROTEIN KINASE KINASE KINASE 20-RELATED"/>
    <property type="match status" value="1"/>
</dbReference>
<feature type="transmembrane region" description="Helical" evidence="6">
    <location>
        <begin position="433"/>
        <end position="454"/>
    </location>
</feature>
<dbReference type="EMBL" id="SSMQ01000032">
    <property type="protein sequence ID" value="TKD03103.1"/>
    <property type="molecule type" value="Genomic_DNA"/>
</dbReference>
<dbReference type="Proteomes" id="UP000309215">
    <property type="component" value="Unassembled WGS sequence"/>
</dbReference>
<protein>
    <submittedName>
        <fullName evidence="8">Serine/threonine protein kinase</fullName>
    </submittedName>
</protein>
<keyword evidence="6" id="KW-0812">Transmembrane</keyword>
<dbReference type="GO" id="GO:0004674">
    <property type="term" value="F:protein serine/threonine kinase activity"/>
    <property type="evidence" value="ECO:0007669"/>
    <property type="project" value="UniProtKB-KW"/>
</dbReference>
<keyword evidence="2 5" id="KW-0547">Nucleotide-binding</keyword>
<evidence type="ECO:0000256" key="6">
    <source>
        <dbReference type="SAM" id="Phobius"/>
    </source>
</evidence>
<dbReference type="AlphaFoldDB" id="A0A4U1J7F1"/>
<name>A0A4U1J7F1_9BACT</name>
<keyword evidence="3 8" id="KW-0418">Kinase</keyword>
<evidence type="ECO:0000256" key="5">
    <source>
        <dbReference type="PROSITE-ProRule" id="PRU10141"/>
    </source>
</evidence>
<dbReference type="OrthoDB" id="5503779at2"/>
<keyword evidence="4 5" id="KW-0067">ATP-binding</keyword>